<organism evidence="2 3">
    <name type="scientific">Pleurodeles waltl</name>
    <name type="common">Iberian ribbed newt</name>
    <dbReference type="NCBI Taxonomy" id="8319"/>
    <lineage>
        <taxon>Eukaryota</taxon>
        <taxon>Metazoa</taxon>
        <taxon>Chordata</taxon>
        <taxon>Craniata</taxon>
        <taxon>Vertebrata</taxon>
        <taxon>Euteleostomi</taxon>
        <taxon>Amphibia</taxon>
        <taxon>Batrachia</taxon>
        <taxon>Caudata</taxon>
        <taxon>Salamandroidea</taxon>
        <taxon>Salamandridae</taxon>
        <taxon>Pleurodelinae</taxon>
        <taxon>Pleurodeles</taxon>
    </lineage>
</organism>
<sequence>MLEKVPPSTLSKEGRRVSTHSLNPADLKACRLDLRKKELVLKEQTLGTEKWDSTFALEKQKVGLALEEGSVTGEDGHGGGSGTTDSSRRDALQIPDLRIIPRHQTVPRHFPDQCPCAPVGAVVRLCVASSAAPEGTYAAPLHAPPLRTDLNFMTILPSHTYGAILS</sequence>
<evidence type="ECO:0000256" key="1">
    <source>
        <dbReference type="SAM" id="MobiDB-lite"/>
    </source>
</evidence>
<feature type="region of interest" description="Disordered" evidence="1">
    <location>
        <begin position="66"/>
        <end position="91"/>
    </location>
</feature>
<comment type="caution">
    <text evidence="2">The sequence shown here is derived from an EMBL/GenBank/DDBJ whole genome shotgun (WGS) entry which is preliminary data.</text>
</comment>
<evidence type="ECO:0000313" key="3">
    <source>
        <dbReference type="Proteomes" id="UP001066276"/>
    </source>
</evidence>
<protein>
    <submittedName>
        <fullName evidence="2">Uncharacterized protein</fullName>
    </submittedName>
</protein>
<gene>
    <name evidence="2" type="ORF">NDU88_000254</name>
</gene>
<accession>A0AAV7L699</accession>
<dbReference type="EMBL" id="JANPWB010000015">
    <property type="protein sequence ID" value="KAJ1087060.1"/>
    <property type="molecule type" value="Genomic_DNA"/>
</dbReference>
<evidence type="ECO:0000313" key="2">
    <source>
        <dbReference type="EMBL" id="KAJ1087060.1"/>
    </source>
</evidence>
<reference evidence="2" key="1">
    <citation type="journal article" date="2022" name="bioRxiv">
        <title>Sequencing and chromosome-scale assembly of the giantPleurodeles waltlgenome.</title>
        <authorList>
            <person name="Brown T."/>
            <person name="Elewa A."/>
            <person name="Iarovenko S."/>
            <person name="Subramanian E."/>
            <person name="Araus A.J."/>
            <person name="Petzold A."/>
            <person name="Susuki M."/>
            <person name="Suzuki K.-i.T."/>
            <person name="Hayashi T."/>
            <person name="Toyoda A."/>
            <person name="Oliveira C."/>
            <person name="Osipova E."/>
            <person name="Leigh N.D."/>
            <person name="Simon A."/>
            <person name="Yun M.H."/>
        </authorList>
    </citation>
    <scope>NUCLEOTIDE SEQUENCE</scope>
    <source>
        <strain evidence="2">20211129_DDA</strain>
        <tissue evidence="2">Liver</tissue>
    </source>
</reference>
<proteinExistence type="predicted"/>
<name>A0AAV7L699_PLEWA</name>
<dbReference type="AlphaFoldDB" id="A0AAV7L699"/>
<keyword evidence="3" id="KW-1185">Reference proteome</keyword>
<feature type="region of interest" description="Disordered" evidence="1">
    <location>
        <begin position="1"/>
        <end position="21"/>
    </location>
</feature>
<dbReference type="Proteomes" id="UP001066276">
    <property type="component" value="Chromosome 11"/>
</dbReference>